<comment type="caution">
    <text evidence="2">The sequence shown here is derived from an EMBL/GenBank/DDBJ whole genome shotgun (WGS) entry which is preliminary data.</text>
</comment>
<sequence length="70" mass="8238">MRLPRRRTRVLAQTGTRQERPVLAEQWDKLDLRVMGTGQKQQEQGRIRRKRRRKRQAVGPGCTNQNGDIT</sequence>
<evidence type="ECO:0000313" key="3">
    <source>
        <dbReference type="Proteomes" id="UP000735302"/>
    </source>
</evidence>
<proteinExistence type="predicted"/>
<feature type="region of interest" description="Disordered" evidence="1">
    <location>
        <begin position="36"/>
        <end position="70"/>
    </location>
</feature>
<dbReference type="Proteomes" id="UP000735302">
    <property type="component" value="Unassembled WGS sequence"/>
</dbReference>
<gene>
    <name evidence="2" type="ORF">PoB_004523700</name>
</gene>
<accession>A0AAV4BHG8</accession>
<dbReference type="EMBL" id="BLXT01004974">
    <property type="protein sequence ID" value="GFO18732.1"/>
    <property type="molecule type" value="Genomic_DNA"/>
</dbReference>
<evidence type="ECO:0000313" key="2">
    <source>
        <dbReference type="EMBL" id="GFO18732.1"/>
    </source>
</evidence>
<evidence type="ECO:0000256" key="1">
    <source>
        <dbReference type="SAM" id="MobiDB-lite"/>
    </source>
</evidence>
<reference evidence="2 3" key="1">
    <citation type="journal article" date="2021" name="Elife">
        <title>Chloroplast acquisition without the gene transfer in kleptoplastic sea slugs, Plakobranchus ocellatus.</title>
        <authorList>
            <person name="Maeda T."/>
            <person name="Takahashi S."/>
            <person name="Yoshida T."/>
            <person name="Shimamura S."/>
            <person name="Takaki Y."/>
            <person name="Nagai Y."/>
            <person name="Toyoda A."/>
            <person name="Suzuki Y."/>
            <person name="Arimoto A."/>
            <person name="Ishii H."/>
            <person name="Satoh N."/>
            <person name="Nishiyama T."/>
            <person name="Hasebe M."/>
            <person name="Maruyama T."/>
            <person name="Minagawa J."/>
            <person name="Obokata J."/>
            <person name="Shigenobu S."/>
        </authorList>
    </citation>
    <scope>NUCLEOTIDE SEQUENCE [LARGE SCALE GENOMIC DNA]</scope>
</reference>
<protein>
    <submittedName>
        <fullName evidence="2">Uncharacterized protein</fullName>
    </submittedName>
</protein>
<name>A0AAV4BHG8_9GAST</name>
<keyword evidence="3" id="KW-1185">Reference proteome</keyword>
<dbReference type="AlphaFoldDB" id="A0AAV4BHG8"/>
<organism evidence="2 3">
    <name type="scientific">Plakobranchus ocellatus</name>
    <dbReference type="NCBI Taxonomy" id="259542"/>
    <lineage>
        <taxon>Eukaryota</taxon>
        <taxon>Metazoa</taxon>
        <taxon>Spiralia</taxon>
        <taxon>Lophotrochozoa</taxon>
        <taxon>Mollusca</taxon>
        <taxon>Gastropoda</taxon>
        <taxon>Heterobranchia</taxon>
        <taxon>Euthyneura</taxon>
        <taxon>Panpulmonata</taxon>
        <taxon>Sacoglossa</taxon>
        <taxon>Placobranchoidea</taxon>
        <taxon>Plakobranchidae</taxon>
        <taxon>Plakobranchus</taxon>
    </lineage>
</organism>
<feature type="compositionally biased region" description="Basic residues" evidence="1">
    <location>
        <begin position="47"/>
        <end position="56"/>
    </location>
</feature>